<dbReference type="GO" id="GO:0051301">
    <property type="term" value="P:cell division"/>
    <property type="evidence" value="ECO:0007669"/>
    <property type="project" value="UniProtKB-KW"/>
</dbReference>
<dbReference type="OrthoDB" id="9811016at2"/>
<dbReference type="EMBL" id="SJZB01000006">
    <property type="protein sequence ID" value="TCJ19756.1"/>
    <property type="molecule type" value="Genomic_DNA"/>
</dbReference>
<comment type="similarity">
    <text evidence="2">Belongs to the ScpA family.</text>
</comment>
<dbReference type="InterPro" id="IPR023093">
    <property type="entry name" value="ScpA-like_C"/>
</dbReference>
<dbReference type="HAMAP" id="MF_01805">
    <property type="entry name" value="ScpA"/>
    <property type="match status" value="1"/>
</dbReference>
<dbReference type="AlphaFoldDB" id="A0A4R1BR20"/>
<evidence type="ECO:0000256" key="2">
    <source>
        <dbReference type="HAMAP-Rule" id="MF_01805"/>
    </source>
</evidence>
<dbReference type="PANTHER" id="PTHR33969:SF2">
    <property type="entry name" value="SEGREGATION AND CONDENSATION PROTEIN A"/>
    <property type="match status" value="1"/>
</dbReference>
<reference evidence="3 4" key="1">
    <citation type="submission" date="2019-03" db="EMBL/GenBank/DDBJ databases">
        <title>Genome sequence of Thiobacillaceae bacterium LSR1, a sulfur-oxidizing bacterium isolated from freshwater sediment.</title>
        <authorList>
            <person name="Li S."/>
        </authorList>
    </citation>
    <scope>NUCLEOTIDE SEQUENCE [LARGE SCALE GENOMIC DNA]</scope>
    <source>
        <strain evidence="3 4">LSR1</strain>
    </source>
</reference>
<dbReference type="GO" id="GO:0006260">
    <property type="term" value="P:DNA replication"/>
    <property type="evidence" value="ECO:0007669"/>
    <property type="project" value="UniProtKB-UniRule"/>
</dbReference>
<sequence length="276" mass="31734">MSETEPLELGALEPVIEPAAAIARVLGQPWNELPQDLFIPPDALEVILEAFEGPLDLLLWLIRRNNLNVLDIPMADLTRQYIEYIEAMRVHRLELAAEYLVMAAMLIEIKSRMLLPRPERLEEGDEHDPRAELVRRLLEYEQIKLGAQKLDAVPQMGRDFQMVSVYLDRLAVKRLPQVSPDDLMAAWADILKRARMNTRHRIGRQELSVREHMSRILKHLQEQGRSLFSDLFPDPAGRPELVVTFLALLELTRERLVDIVQTEPFAPIWASACITD</sequence>
<dbReference type="PANTHER" id="PTHR33969">
    <property type="entry name" value="SEGREGATION AND CONDENSATION PROTEIN A"/>
    <property type="match status" value="1"/>
</dbReference>
<comment type="caution">
    <text evidence="3">The sequence shown here is derived from an EMBL/GenBank/DDBJ whole genome shotgun (WGS) entry which is preliminary data.</text>
</comment>
<dbReference type="RefSeq" id="WP_131444493.1">
    <property type="nucleotide sequence ID" value="NZ_SJZB01000006.1"/>
</dbReference>
<keyword evidence="2" id="KW-0131">Cell cycle</keyword>
<dbReference type="InterPro" id="IPR003768">
    <property type="entry name" value="ScpA"/>
</dbReference>
<keyword evidence="2" id="KW-0132">Cell division</keyword>
<name>A0A4R1BR20_9PROT</name>
<comment type="subunit">
    <text evidence="2">Component of a cohesin-like complex composed of ScpA, ScpB and the Smc homodimer, in which ScpA and ScpB bind to the head domain of Smc. The presence of the three proteins is required for the association of the complex with DNA.</text>
</comment>
<protein>
    <recommendedName>
        <fullName evidence="1 2">Segregation and condensation protein A</fullName>
    </recommendedName>
</protein>
<dbReference type="Gene3D" id="1.10.10.580">
    <property type="entry name" value="Structural maintenance of chromosome 1. Chain E"/>
    <property type="match status" value="1"/>
</dbReference>
<comment type="subcellular location">
    <subcellularLocation>
        <location evidence="2">Cytoplasm</location>
    </subcellularLocation>
    <text evidence="2">Associated with two foci at the outer edges of the nucleoid region in young cells, and at four foci within both cell halves in older cells.</text>
</comment>
<evidence type="ECO:0000313" key="3">
    <source>
        <dbReference type="EMBL" id="TCJ19756.1"/>
    </source>
</evidence>
<keyword evidence="2" id="KW-0159">Chromosome partition</keyword>
<organism evidence="3 4">
    <name type="scientific">Parasulfuritortus cantonensis</name>
    <dbReference type="NCBI Taxonomy" id="2528202"/>
    <lineage>
        <taxon>Bacteria</taxon>
        <taxon>Pseudomonadati</taxon>
        <taxon>Pseudomonadota</taxon>
        <taxon>Betaproteobacteria</taxon>
        <taxon>Nitrosomonadales</taxon>
        <taxon>Thiobacillaceae</taxon>
        <taxon>Parasulfuritortus</taxon>
    </lineage>
</organism>
<accession>A0A4R1BR20</accession>
<dbReference type="Gene3D" id="6.10.250.2410">
    <property type="match status" value="1"/>
</dbReference>
<evidence type="ECO:0000256" key="1">
    <source>
        <dbReference type="ARBA" id="ARBA00044777"/>
    </source>
</evidence>
<keyword evidence="4" id="KW-1185">Reference proteome</keyword>
<dbReference type="Proteomes" id="UP000295443">
    <property type="component" value="Unassembled WGS sequence"/>
</dbReference>
<proteinExistence type="inferred from homology"/>
<dbReference type="GO" id="GO:0005737">
    <property type="term" value="C:cytoplasm"/>
    <property type="evidence" value="ECO:0007669"/>
    <property type="project" value="UniProtKB-SubCell"/>
</dbReference>
<comment type="function">
    <text evidence="2">Participates in chromosomal partition during cell division. May act via the formation of a condensin-like complex containing Smc and ScpB that pull DNA away from mid-cell into both cell halves.</text>
</comment>
<gene>
    <name evidence="2" type="primary">scpA</name>
    <name evidence="3" type="ORF">EZJ19_01275</name>
</gene>
<dbReference type="GO" id="GO:0007059">
    <property type="term" value="P:chromosome segregation"/>
    <property type="evidence" value="ECO:0007669"/>
    <property type="project" value="UniProtKB-UniRule"/>
</dbReference>
<keyword evidence="2" id="KW-0963">Cytoplasm</keyword>
<evidence type="ECO:0000313" key="4">
    <source>
        <dbReference type="Proteomes" id="UP000295443"/>
    </source>
</evidence>
<dbReference type="Pfam" id="PF02616">
    <property type="entry name" value="SMC_ScpA"/>
    <property type="match status" value="1"/>
</dbReference>